<dbReference type="GO" id="GO:0005524">
    <property type="term" value="F:ATP binding"/>
    <property type="evidence" value="ECO:0007669"/>
    <property type="project" value="UniProtKB-UniRule"/>
</dbReference>
<dbReference type="InterPro" id="IPR027256">
    <property type="entry name" value="P-typ_ATPase_IB"/>
</dbReference>
<feature type="transmembrane region" description="Helical" evidence="10">
    <location>
        <begin position="565"/>
        <end position="586"/>
    </location>
</feature>
<comment type="catalytic activity">
    <reaction evidence="9">
        <text>Zn(2+)(in) + ATP + H2O = Zn(2+)(out) + ADP + phosphate + H(+)</text>
        <dbReference type="Rhea" id="RHEA:20621"/>
        <dbReference type="ChEBI" id="CHEBI:15377"/>
        <dbReference type="ChEBI" id="CHEBI:15378"/>
        <dbReference type="ChEBI" id="CHEBI:29105"/>
        <dbReference type="ChEBI" id="CHEBI:30616"/>
        <dbReference type="ChEBI" id="CHEBI:43474"/>
        <dbReference type="ChEBI" id="CHEBI:456216"/>
        <dbReference type="EC" id="7.2.2.12"/>
    </reaction>
</comment>
<dbReference type="InterPro" id="IPR023214">
    <property type="entry name" value="HAD_sf"/>
</dbReference>
<keyword evidence="3 10" id="KW-0812">Transmembrane</keyword>
<evidence type="ECO:0000256" key="7">
    <source>
        <dbReference type="ARBA" id="ARBA00023136"/>
    </source>
</evidence>
<feature type="transmembrane region" description="Helical" evidence="10">
    <location>
        <begin position="260"/>
        <end position="282"/>
    </location>
</feature>
<evidence type="ECO:0000256" key="6">
    <source>
        <dbReference type="ARBA" id="ARBA00022989"/>
    </source>
</evidence>
<dbReference type="NCBIfam" id="TIGR01494">
    <property type="entry name" value="ATPase_P-type"/>
    <property type="match status" value="2"/>
</dbReference>
<dbReference type="GO" id="GO:0005886">
    <property type="term" value="C:plasma membrane"/>
    <property type="evidence" value="ECO:0007669"/>
    <property type="project" value="UniProtKB-SubCell"/>
</dbReference>
<feature type="transmembrane region" description="Helical" evidence="10">
    <location>
        <begin position="42"/>
        <end position="63"/>
    </location>
</feature>
<dbReference type="GO" id="GO:0046872">
    <property type="term" value="F:metal ion binding"/>
    <property type="evidence" value="ECO:0007669"/>
    <property type="project" value="UniProtKB-KW"/>
</dbReference>
<feature type="transmembrane region" description="Helical" evidence="10">
    <location>
        <begin position="235"/>
        <end position="254"/>
    </location>
</feature>
<keyword evidence="5" id="KW-1278">Translocase</keyword>
<feature type="domain" description="P-type ATPase A" evidence="11">
    <location>
        <begin position="120"/>
        <end position="218"/>
    </location>
</feature>
<organism evidence="13 14">
    <name type="scientific">Cupriavidus basilensis</name>
    <dbReference type="NCBI Taxonomy" id="68895"/>
    <lineage>
        <taxon>Bacteria</taxon>
        <taxon>Pseudomonadati</taxon>
        <taxon>Pseudomonadota</taxon>
        <taxon>Betaproteobacteria</taxon>
        <taxon>Burkholderiales</taxon>
        <taxon>Burkholderiaceae</taxon>
        <taxon>Cupriavidus</taxon>
    </lineage>
</organism>
<feature type="domain" description="Hemerythrin-like" evidence="12">
    <location>
        <begin position="631"/>
        <end position="762"/>
    </location>
</feature>
<dbReference type="Pfam" id="PF00122">
    <property type="entry name" value="E1-E2_ATPase"/>
    <property type="match status" value="1"/>
</dbReference>
<dbReference type="GO" id="GO:0016463">
    <property type="term" value="F:P-type zinc transporter activity"/>
    <property type="evidence" value="ECO:0007669"/>
    <property type="project" value="UniProtKB-EC"/>
</dbReference>
<dbReference type="STRING" id="68895.RR42_m1940"/>
<sequence length="766" mass="80615">MAPAQPRYHRWLDLGLLATCALTLSAGSLLYWFESAALARTAWLIGVLPVLIALAASTVLAAWRRKAGVDVLALLAIGFAWWLGEHFAAAVIALMLASGRALESYAQARAASEMSALLRHAPREASRFEDGEWRPVPLELVRPGDRLLVRAGEVVPADGTLLQAAELDESTLTGEAMPLRRAPGEPLRSGVVNAGAPFEMLAGATAAQSTYSGIVRLVMAAQQSRSPSIRLADRYALLLVPLALAVAGAAWIITGDARRALAVLVVATPCPLILAVPVAIVCGMSRAASRGILVKSGGALERLAQCRVLFFDKTGTLTTGQARISAIEAAPGHAQDEVLRLAASLAQASVHASSRALVATARERGLALALPGKVAEDPGAGLRGTIDGHVVTIGSLAHVASETAPTPWSTAWVRRMGHEGASAVFLGVDGAMCGALQLADQIRLDTPRALRLLRQAGIQRMVMLTGDREDVARMTGAMLGVTQVRAQQTPAQKLAAIREAQRDGTVIMVGDGVNDAPALAAADVGVAMGAAGAAASAQAADVVLLVDRLDRLAEAMQIARRTRHIAVQSVVAGMALSLVAMIAAAFGYLPPLAGALLQEVIDVVVILNALRARKPGPEWKPAQITAAEAARLKTEHGELGQVLDQVRSMADRVASLPGHAAATELAALNQALREQLLAHEIHDDADLYPELARRLGGQDPLAALSGGHREIFHLVGMLERIAADQPADGIELQSAQEIRRLLYELNAILRLHFAQEDELYHALGDV</sequence>
<dbReference type="Gene3D" id="2.70.150.10">
    <property type="entry name" value="Calcium-transporting ATPase, cytoplasmic transduction domain A"/>
    <property type="match status" value="1"/>
</dbReference>
<comment type="similarity">
    <text evidence="2 10">Belongs to the cation transport ATPase (P-type) (TC 3.A.3) family. Type IB subfamily.</text>
</comment>
<keyword evidence="6 10" id="KW-1133">Transmembrane helix</keyword>
<dbReference type="InterPro" id="IPR018303">
    <property type="entry name" value="ATPase_P-typ_P_site"/>
</dbReference>
<evidence type="ECO:0000256" key="4">
    <source>
        <dbReference type="ARBA" id="ARBA00022723"/>
    </source>
</evidence>
<dbReference type="PROSITE" id="PS01229">
    <property type="entry name" value="COF_2"/>
    <property type="match status" value="1"/>
</dbReference>
<evidence type="ECO:0000259" key="11">
    <source>
        <dbReference type="Pfam" id="PF00122"/>
    </source>
</evidence>
<dbReference type="PRINTS" id="PR00120">
    <property type="entry name" value="HATPASE"/>
</dbReference>
<dbReference type="OrthoDB" id="9814270at2"/>
<dbReference type="InterPro" id="IPR051014">
    <property type="entry name" value="Cation_Transport_ATPase_IB"/>
</dbReference>
<dbReference type="Pfam" id="PF00702">
    <property type="entry name" value="Hydrolase"/>
    <property type="match status" value="1"/>
</dbReference>
<dbReference type="Pfam" id="PF01814">
    <property type="entry name" value="Hemerythrin"/>
    <property type="match status" value="1"/>
</dbReference>
<evidence type="ECO:0000256" key="3">
    <source>
        <dbReference type="ARBA" id="ARBA00022692"/>
    </source>
</evidence>
<dbReference type="InterPro" id="IPR023298">
    <property type="entry name" value="ATPase_P-typ_TM_dom_sf"/>
</dbReference>
<keyword evidence="10" id="KW-1003">Cell membrane</keyword>
<dbReference type="Proteomes" id="UP000031843">
    <property type="component" value="Chromosome main"/>
</dbReference>
<dbReference type="InterPro" id="IPR036412">
    <property type="entry name" value="HAD-like_sf"/>
</dbReference>
<evidence type="ECO:0000256" key="2">
    <source>
        <dbReference type="ARBA" id="ARBA00006024"/>
    </source>
</evidence>
<keyword evidence="7 10" id="KW-0472">Membrane</keyword>
<name>A0A0C4Y8M6_9BURK</name>
<comment type="subcellular location">
    <subcellularLocation>
        <location evidence="10">Cell membrane</location>
    </subcellularLocation>
    <subcellularLocation>
        <location evidence="1">Membrane</location>
    </subcellularLocation>
</comment>
<dbReference type="RefSeq" id="WP_043346088.1">
    <property type="nucleotide sequence ID" value="NZ_CP010536.1"/>
</dbReference>
<reference evidence="13 14" key="1">
    <citation type="journal article" date="2015" name="Genome Announc.">
        <title>Complete Genome Sequence of Cupriavidus basilensis 4G11, Isolated from the Oak Ridge Field Research Center Site.</title>
        <authorList>
            <person name="Ray J."/>
            <person name="Waters R.J."/>
            <person name="Skerker J.M."/>
            <person name="Kuehl J.V."/>
            <person name="Price M.N."/>
            <person name="Huang J."/>
            <person name="Chakraborty R."/>
            <person name="Arkin A.P."/>
            <person name="Deutschbauer A."/>
        </authorList>
    </citation>
    <scope>NUCLEOTIDE SEQUENCE [LARGE SCALE GENOMIC DNA]</scope>
    <source>
        <strain evidence="13">4G11</strain>
    </source>
</reference>
<evidence type="ECO:0000256" key="9">
    <source>
        <dbReference type="ARBA" id="ARBA00047308"/>
    </source>
</evidence>
<dbReference type="InterPro" id="IPR023299">
    <property type="entry name" value="ATPase_P-typ_cyto_dom_N"/>
</dbReference>
<evidence type="ECO:0000256" key="1">
    <source>
        <dbReference type="ARBA" id="ARBA00004370"/>
    </source>
</evidence>
<dbReference type="InterPro" id="IPR008250">
    <property type="entry name" value="ATPase_P-typ_transduc_dom_A_sf"/>
</dbReference>
<dbReference type="InterPro" id="IPR059000">
    <property type="entry name" value="ATPase_P-type_domA"/>
</dbReference>
<keyword evidence="10" id="KW-0547">Nucleotide-binding</keyword>
<dbReference type="SFLD" id="SFLDF00027">
    <property type="entry name" value="p-type_atpase"/>
    <property type="match status" value="1"/>
</dbReference>
<evidence type="ECO:0000313" key="13">
    <source>
        <dbReference type="EMBL" id="AJG19335.1"/>
    </source>
</evidence>
<feature type="transmembrane region" description="Helical" evidence="10">
    <location>
        <begin position="75"/>
        <end position="97"/>
    </location>
</feature>
<dbReference type="SUPFAM" id="SSF81653">
    <property type="entry name" value="Calcium ATPase, transduction domain A"/>
    <property type="match status" value="1"/>
</dbReference>
<keyword evidence="14" id="KW-1185">Reference proteome</keyword>
<dbReference type="InterPro" id="IPR044492">
    <property type="entry name" value="P_typ_ATPase_HD_dom"/>
</dbReference>
<dbReference type="NCBIfam" id="TIGR01525">
    <property type="entry name" value="ATPase-IB_hvy"/>
    <property type="match status" value="1"/>
</dbReference>
<dbReference type="EC" id="7.2.2.12" evidence="8"/>
<dbReference type="EMBL" id="CP010536">
    <property type="protein sequence ID" value="AJG19335.1"/>
    <property type="molecule type" value="Genomic_DNA"/>
</dbReference>
<dbReference type="GO" id="GO:0015086">
    <property type="term" value="F:cadmium ion transmembrane transporter activity"/>
    <property type="evidence" value="ECO:0007669"/>
    <property type="project" value="TreeGrafter"/>
</dbReference>
<dbReference type="SFLD" id="SFLDS00003">
    <property type="entry name" value="Haloacid_Dehalogenase"/>
    <property type="match status" value="1"/>
</dbReference>
<dbReference type="SUPFAM" id="SSF81665">
    <property type="entry name" value="Calcium ATPase, transmembrane domain M"/>
    <property type="match status" value="1"/>
</dbReference>
<protein>
    <recommendedName>
        <fullName evidence="8">P-type Zn(2+) transporter</fullName>
        <ecNumber evidence="8">7.2.2.12</ecNumber>
    </recommendedName>
</protein>
<dbReference type="InterPro" id="IPR001757">
    <property type="entry name" value="P_typ_ATPase"/>
</dbReference>
<dbReference type="KEGG" id="cbw:RR42_m1940"/>
<dbReference type="Gene3D" id="3.40.1110.10">
    <property type="entry name" value="Calcium-transporting ATPase, cytoplasmic domain N"/>
    <property type="match status" value="1"/>
</dbReference>
<evidence type="ECO:0000259" key="12">
    <source>
        <dbReference type="Pfam" id="PF01814"/>
    </source>
</evidence>
<keyword evidence="13" id="KW-0378">Hydrolase</keyword>
<proteinExistence type="inferred from homology"/>
<dbReference type="PANTHER" id="PTHR48085:SF5">
    <property type="entry name" value="CADMIUM_ZINC-TRANSPORTING ATPASE HMA4-RELATED"/>
    <property type="match status" value="1"/>
</dbReference>
<keyword evidence="10" id="KW-0067">ATP-binding</keyword>
<dbReference type="PROSITE" id="PS00154">
    <property type="entry name" value="ATPASE_E1_E2"/>
    <property type="match status" value="1"/>
</dbReference>
<dbReference type="PANTHER" id="PTHR48085">
    <property type="entry name" value="CADMIUM/ZINC-TRANSPORTING ATPASE HMA2-RELATED"/>
    <property type="match status" value="1"/>
</dbReference>
<gene>
    <name evidence="13" type="ORF">RR42_m1940</name>
</gene>
<dbReference type="Gene3D" id="1.20.120.520">
    <property type="entry name" value="nmb1532 protein domain like"/>
    <property type="match status" value="1"/>
</dbReference>
<dbReference type="AlphaFoldDB" id="A0A0C4Y8M6"/>
<evidence type="ECO:0000313" key="14">
    <source>
        <dbReference type="Proteomes" id="UP000031843"/>
    </source>
</evidence>
<dbReference type="SUPFAM" id="SSF56784">
    <property type="entry name" value="HAD-like"/>
    <property type="match status" value="1"/>
</dbReference>
<keyword evidence="4 10" id="KW-0479">Metal-binding</keyword>
<dbReference type="InterPro" id="IPR012312">
    <property type="entry name" value="Hemerythrin-like"/>
</dbReference>
<dbReference type="GO" id="GO:0016887">
    <property type="term" value="F:ATP hydrolysis activity"/>
    <property type="evidence" value="ECO:0007669"/>
    <property type="project" value="InterPro"/>
</dbReference>
<dbReference type="Gene3D" id="3.40.50.1000">
    <property type="entry name" value="HAD superfamily/HAD-like"/>
    <property type="match status" value="1"/>
</dbReference>
<evidence type="ECO:0000256" key="5">
    <source>
        <dbReference type="ARBA" id="ARBA00022967"/>
    </source>
</evidence>
<dbReference type="PRINTS" id="PR00119">
    <property type="entry name" value="CATATPASE"/>
</dbReference>
<dbReference type="SFLD" id="SFLDG00002">
    <property type="entry name" value="C1.7:_P-type_atpase_like"/>
    <property type="match status" value="1"/>
</dbReference>
<accession>A0A0C4Y8M6</accession>
<evidence type="ECO:0000256" key="10">
    <source>
        <dbReference type="RuleBase" id="RU362081"/>
    </source>
</evidence>
<feature type="transmembrane region" description="Helical" evidence="10">
    <location>
        <begin position="14"/>
        <end position="33"/>
    </location>
</feature>
<evidence type="ECO:0000256" key="8">
    <source>
        <dbReference type="ARBA" id="ARBA00039097"/>
    </source>
</evidence>